<feature type="transmembrane region" description="Helical" evidence="21">
    <location>
        <begin position="935"/>
        <end position="958"/>
    </location>
</feature>
<dbReference type="CTD" id="100122375"/>
<evidence type="ECO:0000256" key="2">
    <source>
        <dbReference type="ARBA" id="ARBA00004477"/>
    </source>
</evidence>
<keyword evidence="7" id="KW-0479">Metal-binding</keyword>
<feature type="region of interest" description="Disordered" evidence="20">
    <location>
        <begin position="183"/>
        <end position="278"/>
    </location>
</feature>
<dbReference type="InterPro" id="IPR011016">
    <property type="entry name" value="Znf_RING-CH"/>
</dbReference>
<feature type="compositionally biased region" description="Low complexity" evidence="20">
    <location>
        <begin position="292"/>
        <end position="305"/>
    </location>
</feature>
<keyword evidence="13 21" id="KW-1133">Transmembrane helix</keyword>
<evidence type="ECO:0000256" key="4">
    <source>
        <dbReference type="ARBA" id="ARBA00012483"/>
    </source>
</evidence>
<sequence length="1121" mass="125984">MTEDMLGADICRVCRSEGLADRPLFHPCICTGSIKWIHQECLVQWMRYSRKEYCELCGYRFSFTPIYSPDMPRRLPLRDVVGGLLSSIATAVKYWLHYTLVAIAWLGVVPLTACRTYRTLFSGSLDLVRIMSLPMEMLSTENVSSDVFHGCFVVTCTLFAFIGLVWLREQILHAGGPDWLERDNVQLPPVDNPPQPGGQPQQAHNQQAIQQPEAQDNNNIPPFVEDPPREERGPYGGNVQLEPINNPRQDDRRPQQVQAQQGVQQPEAPNNNNIPLFPEVPLREERGPYIGNAQLQPDNNLNQNDGRPQQAQGHRGIQHPEAPHNNNVPPFVEDLPQDERGAFADNVQPLPANNLFQGQQGIQQPDAPNNNNVPHFVDDPVVPQPLVYIVEGNNMDAHEPREVNIPEPADIGEPDRMPRGDEPLPPRDEPGIDGAQPNAAADGGWRGQPQEQVEAEEANWNPMEWDRPAEELTWERLLGLDGSLVFLEHVFWVISLNTLFIMVFAFCPYHIGHFAIAGLGMQEHAAASHFEGLVTTLCGYCVIGLCLVVLHTLAALLGQQRSQRILGLCYVVVKVSLLSVVEIGVLPLVCGWWLDICSLAMFDATLKDRESSFRFAPGTSMFIHWLVGMVYIYHFASFILLLREVLRPGVLWFLRNLNDPDFSPIQEMIHLPILRHARRLVASAVIFGTAILLMLWLPIRLLKWAWPGFLPYTVTVQSEAQVSELSLELLLLQVILPALLEQSHTRTWLKALVRGWCRVVAWLLDLQSYLLKDQADEPGPAVIEEAQHPGLGAAHQALMHREAGRETDFQPYIRPRWFPARLVGLLFCVCISLVVASLIAMTLPVWLGRRVMALWMVGAPAPSPPVLPPTLFSNDGTESVVTLSGRVHEVYTVACGTYVCWAAVRGLALAFSWLPRGRRAVLDRIKHWAILGVKASVAFVLLVGVIPLLFGLLLEQVVVVPLRVPLEQNPILFVWQDWALGVLYTKIATAVTMMGPEWRLRLAIERAYNDGIREMDLKFVVTELAAPVICCFGLALAIPYAIAYGIVPLVVTNLQTQILIARRLYPFLLLVSLVCVLVSFQIRQFKKLYEHIKNDKYLVGQRLVNYEHRNKSQNQQSQRSS</sequence>
<evidence type="ECO:0000256" key="19">
    <source>
        <dbReference type="ARBA" id="ARBA00083917"/>
    </source>
</evidence>
<evidence type="ECO:0000256" key="21">
    <source>
        <dbReference type="SAM" id="Phobius"/>
    </source>
</evidence>
<dbReference type="GO" id="GO:0036503">
    <property type="term" value="P:ERAD pathway"/>
    <property type="evidence" value="ECO:0007669"/>
    <property type="project" value="TreeGrafter"/>
</dbReference>
<keyword evidence="6 21" id="KW-0812">Transmembrane</keyword>
<keyword evidence="5" id="KW-0808">Transferase</keyword>
<dbReference type="CDD" id="cd16702">
    <property type="entry name" value="RING_CH-C4HC3_MARCH6"/>
    <property type="match status" value="1"/>
</dbReference>
<feature type="compositionally biased region" description="Low complexity" evidence="20">
    <location>
        <begin position="255"/>
        <end position="266"/>
    </location>
</feature>
<feature type="transmembrane region" description="Helical" evidence="21">
    <location>
        <begin position="680"/>
        <end position="702"/>
    </location>
</feature>
<reference evidence="24" key="1">
    <citation type="submission" date="2025-08" db="UniProtKB">
        <authorList>
            <consortium name="RefSeq"/>
        </authorList>
    </citation>
    <scope>IDENTIFICATION</scope>
</reference>
<feature type="transmembrane region" description="Helical" evidence="21">
    <location>
        <begin position="1019"/>
        <end position="1044"/>
    </location>
</feature>
<evidence type="ECO:0000256" key="3">
    <source>
        <dbReference type="ARBA" id="ARBA00004906"/>
    </source>
</evidence>
<evidence type="ECO:0000259" key="22">
    <source>
        <dbReference type="PROSITE" id="PS51292"/>
    </source>
</evidence>
<feature type="transmembrane region" description="Helical" evidence="21">
    <location>
        <begin position="568"/>
        <end position="594"/>
    </location>
</feature>
<dbReference type="PROSITE" id="PS51292">
    <property type="entry name" value="ZF_RING_CH"/>
    <property type="match status" value="1"/>
</dbReference>
<feature type="transmembrane region" description="Helical" evidence="21">
    <location>
        <begin position="490"/>
        <end position="512"/>
    </location>
</feature>
<feature type="transmembrane region" description="Helical" evidence="21">
    <location>
        <begin position="622"/>
        <end position="642"/>
    </location>
</feature>
<evidence type="ECO:0000256" key="8">
    <source>
        <dbReference type="ARBA" id="ARBA00022771"/>
    </source>
</evidence>
<keyword evidence="12" id="KW-0832">Ubl conjugation</keyword>
<evidence type="ECO:0000313" key="24">
    <source>
        <dbReference type="RefSeq" id="XP_015595521.1"/>
    </source>
</evidence>
<keyword evidence="9" id="KW-0833">Ubl conjugation pathway</keyword>
<comment type="catalytic activity">
    <reaction evidence="1">
        <text>S-ubiquitinyl-[E2 ubiquitin-conjugating enzyme]-L-cysteine + [acceptor protein]-L-lysine = [E2 ubiquitin-conjugating enzyme]-L-cysteine + N(6)-ubiquitinyl-[acceptor protein]-L-lysine.</text>
        <dbReference type="EC" id="2.3.2.27"/>
    </reaction>
</comment>
<feature type="region of interest" description="Disordered" evidence="20">
    <location>
        <begin position="394"/>
        <end position="458"/>
    </location>
</feature>
<feature type="compositionally biased region" description="Low complexity" evidence="20">
    <location>
        <begin position="198"/>
        <end position="212"/>
    </location>
</feature>
<dbReference type="GO" id="GO:0008270">
    <property type="term" value="F:zinc ion binding"/>
    <property type="evidence" value="ECO:0007669"/>
    <property type="project" value="UniProtKB-KW"/>
</dbReference>
<evidence type="ECO:0000256" key="13">
    <source>
        <dbReference type="ARBA" id="ARBA00022989"/>
    </source>
</evidence>
<dbReference type="PANTHER" id="PTHR13145:SF0">
    <property type="entry name" value="E3 UBIQUITIN-PROTEIN LIGASE MARCHF6"/>
    <property type="match status" value="1"/>
</dbReference>
<feature type="transmembrane region" description="Helical" evidence="21">
    <location>
        <begin position="1064"/>
        <end position="1082"/>
    </location>
</feature>
<feature type="transmembrane region" description="Helical" evidence="21">
    <location>
        <begin position="978"/>
        <end position="998"/>
    </location>
</feature>
<keyword evidence="8" id="KW-0863">Zinc-finger</keyword>
<comment type="pathway">
    <text evidence="3">Protein modification; protein ubiquitination.</text>
</comment>
<feature type="transmembrane region" description="Helical" evidence="21">
    <location>
        <begin position="147"/>
        <end position="167"/>
    </location>
</feature>
<keyword evidence="23" id="KW-1185">Reference proteome</keyword>
<evidence type="ECO:0000313" key="23">
    <source>
        <dbReference type="Proteomes" id="UP000694920"/>
    </source>
</evidence>
<feature type="compositionally biased region" description="Basic and acidic residues" evidence="20">
    <location>
        <begin position="413"/>
        <end position="430"/>
    </location>
</feature>
<gene>
    <name evidence="24" type="primary">LOC107267868</name>
</gene>
<protein>
    <recommendedName>
        <fullName evidence="17">E3 ubiquitin-protein ligase MARCHF6</fullName>
        <ecNumber evidence="4">2.3.2.27</ecNumber>
    </recommendedName>
    <alternativeName>
        <fullName evidence="19">Membrane-associated RING finger protein 6</fullName>
    </alternativeName>
    <alternativeName>
        <fullName evidence="18">Membrane-associated RING-CH protein VI</fullName>
    </alternativeName>
</protein>
<organism evidence="23 24">
    <name type="scientific">Cephus cinctus</name>
    <name type="common">Wheat stem sawfly</name>
    <dbReference type="NCBI Taxonomy" id="211228"/>
    <lineage>
        <taxon>Eukaryota</taxon>
        <taxon>Metazoa</taxon>
        <taxon>Ecdysozoa</taxon>
        <taxon>Arthropoda</taxon>
        <taxon>Hexapoda</taxon>
        <taxon>Insecta</taxon>
        <taxon>Pterygota</taxon>
        <taxon>Neoptera</taxon>
        <taxon>Endopterygota</taxon>
        <taxon>Hymenoptera</taxon>
        <taxon>Cephoidea</taxon>
        <taxon>Cephidae</taxon>
        <taxon>Cephus</taxon>
    </lineage>
</organism>
<accession>A0AAJ7BVP1</accession>
<dbReference type="SMART" id="SM00744">
    <property type="entry name" value="RINGv"/>
    <property type="match status" value="1"/>
</dbReference>
<dbReference type="InterPro" id="IPR013083">
    <property type="entry name" value="Znf_RING/FYVE/PHD"/>
</dbReference>
<name>A0AAJ7BVP1_CEPCN</name>
<evidence type="ECO:0000256" key="5">
    <source>
        <dbReference type="ARBA" id="ARBA00022679"/>
    </source>
</evidence>
<dbReference type="PANTHER" id="PTHR13145">
    <property type="entry name" value="SSM4 PROTEIN"/>
    <property type="match status" value="1"/>
</dbReference>
<dbReference type="FunFam" id="3.30.40.10:FF:000096">
    <property type="entry name" value="E3 ubiquitin-protein ligase MARCH6"/>
    <property type="match status" value="1"/>
</dbReference>
<evidence type="ECO:0000256" key="12">
    <source>
        <dbReference type="ARBA" id="ARBA00022843"/>
    </source>
</evidence>
<evidence type="ECO:0000256" key="11">
    <source>
        <dbReference type="ARBA" id="ARBA00022833"/>
    </source>
</evidence>
<evidence type="ECO:0000256" key="15">
    <source>
        <dbReference type="ARBA" id="ARBA00023136"/>
    </source>
</evidence>
<dbReference type="Proteomes" id="UP000694920">
    <property type="component" value="Unplaced"/>
</dbReference>
<evidence type="ECO:0000256" key="20">
    <source>
        <dbReference type="SAM" id="MobiDB-lite"/>
    </source>
</evidence>
<feature type="transmembrane region" description="Helical" evidence="21">
    <location>
        <begin position="532"/>
        <end position="556"/>
    </location>
</feature>
<dbReference type="SUPFAM" id="SSF57850">
    <property type="entry name" value="RING/U-box"/>
    <property type="match status" value="1"/>
</dbReference>
<dbReference type="Pfam" id="PF12906">
    <property type="entry name" value="RINGv"/>
    <property type="match status" value="1"/>
</dbReference>
<feature type="region of interest" description="Disordered" evidence="20">
    <location>
        <begin position="290"/>
        <end position="329"/>
    </location>
</feature>
<keyword evidence="15 21" id="KW-0472">Membrane</keyword>
<comment type="subunit">
    <text evidence="16">Interacts with DIO2. Interacts with SQLE.</text>
</comment>
<comment type="subcellular location">
    <subcellularLocation>
        <location evidence="2">Endoplasmic reticulum membrane</location>
        <topology evidence="2">Multi-pass membrane protein</topology>
    </subcellularLocation>
</comment>
<feature type="transmembrane region" description="Helical" evidence="21">
    <location>
        <begin position="822"/>
        <end position="847"/>
    </location>
</feature>
<feature type="domain" description="RING-CH-type" evidence="22">
    <location>
        <begin position="3"/>
        <end position="64"/>
    </location>
</feature>
<feature type="region of interest" description="Disordered" evidence="20">
    <location>
        <begin position="358"/>
        <end position="379"/>
    </location>
</feature>
<dbReference type="EC" id="2.3.2.27" evidence="4"/>
<dbReference type="Gene3D" id="3.30.40.10">
    <property type="entry name" value="Zinc/RING finger domain, C3HC4 (zinc finger)"/>
    <property type="match status" value="1"/>
</dbReference>
<dbReference type="InterPro" id="IPR056521">
    <property type="entry name" value="MARCHF6-like_C"/>
</dbReference>
<evidence type="ECO:0000256" key="18">
    <source>
        <dbReference type="ARBA" id="ARBA00082010"/>
    </source>
</evidence>
<evidence type="ECO:0000256" key="10">
    <source>
        <dbReference type="ARBA" id="ARBA00022824"/>
    </source>
</evidence>
<evidence type="ECO:0000256" key="14">
    <source>
        <dbReference type="ARBA" id="ARBA00022990"/>
    </source>
</evidence>
<evidence type="ECO:0000256" key="9">
    <source>
        <dbReference type="ARBA" id="ARBA00022786"/>
    </source>
</evidence>
<proteinExistence type="predicted"/>
<dbReference type="AlphaFoldDB" id="A0AAJ7BVP1"/>
<feature type="compositionally biased region" description="Polar residues" evidence="20">
    <location>
        <begin position="358"/>
        <end position="373"/>
    </location>
</feature>
<dbReference type="KEGG" id="ccin:107267868"/>
<dbReference type="Pfam" id="PF23113">
    <property type="entry name" value="MARCHF6_C"/>
    <property type="match status" value="1"/>
</dbReference>
<dbReference type="GO" id="GO:0005789">
    <property type="term" value="C:endoplasmic reticulum membrane"/>
    <property type="evidence" value="ECO:0007669"/>
    <property type="project" value="UniProtKB-SubCell"/>
</dbReference>
<evidence type="ECO:0000256" key="17">
    <source>
        <dbReference type="ARBA" id="ARBA00069012"/>
    </source>
</evidence>
<keyword evidence="10" id="KW-0256">Endoplasmic reticulum</keyword>
<evidence type="ECO:0000256" key="1">
    <source>
        <dbReference type="ARBA" id="ARBA00000900"/>
    </source>
</evidence>
<feature type="transmembrane region" description="Helical" evidence="21">
    <location>
        <begin position="94"/>
        <end position="113"/>
    </location>
</feature>
<evidence type="ECO:0000256" key="6">
    <source>
        <dbReference type="ARBA" id="ARBA00022692"/>
    </source>
</evidence>
<dbReference type="GeneID" id="107267868"/>
<evidence type="ECO:0000256" key="7">
    <source>
        <dbReference type="ARBA" id="ARBA00022723"/>
    </source>
</evidence>
<keyword evidence="14" id="KW-0007">Acetylation</keyword>
<evidence type="ECO:0000256" key="16">
    <source>
        <dbReference type="ARBA" id="ARBA00064724"/>
    </source>
</evidence>
<feature type="transmembrane region" description="Helical" evidence="21">
    <location>
        <begin position="890"/>
        <end position="914"/>
    </location>
</feature>
<keyword evidence="11" id="KW-0862">Zinc</keyword>
<dbReference type="RefSeq" id="XP_015595521.1">
    <property type="nucleotide sequence ID" value="XM_015740035.2"/>
</dbReference>
<dbReference type="GO" id="GO:0061630">
    <property type="term" value="F:ubiquitin protein ligase activity"/>
    <property type="evidence" value="ECO:0007669"/>
    <property type="project" value="UniProtKB-EC"/>
</dbReference>